<dbReference type="InterPro" id="IPR011766">
    <property type="entry name" value="TPP_enzyme_TPP-bd"/>
</dbReference>
<evidence type="ECO:0000256" key="2">
    <source>
        <dbReference type="ARBA" id="ARBA00022793"/>
    </source>
</evidence>
<comment type="caution">
    <text evidence="10">The sequence shown here is derived from an EMBL/GenBank/DDBJ whole genome shotgun (WGS) entry which is preliminary data.</text>
</comment>
<keyword evidence="10" id="KW-0808">Transferase</keyword>
<dbReference type="GO" id="GO:0019295">
    <property type="term" value="P:coenzyme M biosynthetic process"/>
    <property type="evidence" value="ECO:0007669"/>
    <property type="project" value="UniProtKB-KW"/>
</dbReference>
<gene>
    <name evidence="10" type="primary">ilvB_1</name>
    <name evidence="10" type="ORF">MBBWO_11430</name>
</gene>
<keyword evidence="11" id="KW-1185">Reference proteome</keyword>
<evidence type="ECO:0000256" key="3">
    <source>
        <dbReference type="ARBA" id="ARBA00023239"/>
    </source>
</evidence>
<comment type="subunit">
    <text evidence="6">Heterododecamer composed of 6 subunits alpha and 6 subunits beta.</text>
</comment>
<dbReference type="SUPFAM" id="SSF52518">
    <property type="entry name" value="Thiamin diphosphate-binding fold (THDP-binding)"/>
    <property type="match status" value="1"/>
</dbReference>
<dbReference type="GO" id="GO:0050545">
    <property type="term" value="F:sulfopyruvate decarboxylase activity"/>
    <property type="evidence" value="ECO:0007669"/>
    <property type="project" value="UniProtKB-EC"/>
</dbReference>
<keyword evidence="2" id="KW-0210">Decarboxylase</keyword>
<keyword evidence="1" id="KW-0174">Coenzyme M biosynthesis</keyword>
<evidence type="ECO:0000256" key="1">
    <source>
        <dbReference type="ARBA" id="ARBA00022545"/>
    </source>
</evidence>
<evidence type="ECO:0000256" key="7">
    <source>
        <dbReference type="ARBA" id="ARBA00038875"/>
    </source>
</evidence>
<dbReference type="EC" id="4.1.1.79" evidence="7"/>
<dbReference type="GO" id="GO:0030976">
    <property type="term" value="F:thiamine pyrophosphate binding"/>
    <property type="evidence" value="ECO:0007669"/>
    <property type="project" value="InterPro"/>
</dbReference>
<dbReference type="Gene3D" id="3.40.50.970">
    <property type="match status" value="1"/>
</dbReference>
<protein>
    <recommendedName>
        <fullName evidence="7">sulfopyruvate decarboxylase</fullName>
        <ecNumber evidence="7">4.1.1.79</ecNumber>
    </recommendedName>
</protein>
<dbReference type="AlphaFoldDB" id="A0A2U1S8H4"/>
<evidence type="ECO:0000259" key="9">
    <source>
        <dbReference type="Pfam" id="PF02775"/>
    </source>
</evidence>
<comment type="catalytic activity">
    <reaction evidence="8">
        <text>3-sulfopyruvate + H(+) = sulfoacetaldehyde + CO2</text>
        <dbReference type="Rhea" id="RHEA:20948"/>
        <dbReference type="ChEBI" id="CHEBI:15378"/>
        <dbReference type="ChEBI" id="CHEBI:16526"/>
        <dbReference type="ChEBI" id="CHEBI:57940"/>
        <dbReference type="ChEBI" id="CHEBI:58246"/>
        <dbReference type="EC" id="4.1.1.79"/>
    </reaction>
</comment>
<proteinExistence type="predicted"/>
<dbReference type="RefSeq" id="WP_116669917.1">
    <property type="nucleotide sequence ID" value="NZ_MZGU01000004.1"/>
</dbReference>
<evidence type="ECO:0000313" key="11">
    <source>
        <dbReference type="Proteomes" id="UP000245577"/>
    </source>
</evidence>
<dbReference type="Proteomes" id="UP000245577">
    <property type="component" value="Unassembled WGS sequence"/>
</dbReference>
<comment type="function">
    <text evidence="4">Involved in the biosynthesis of the coenzyme M (2-mercaptoethanesulfonic acid). Catalyzes the decarboxylation of sulfopyruvate to sulfoacetaldehyde.</text>
</comment>
<evidence type="ECO:0000313" key="10">
    <source>
        <dbReference type="EMBL" id="PWB86288.1"/>
    </source>
</evidence>
<dbReference type="GO" id="GO:0016740">
    <property type="term" value="F:transferase activity"/>
    <property type="evidence" value="ECO:0007669"/>
    <property type="project" value="UniProtKB-KW"/>
</dbReference>
<dbReference type="InterPro" id="IPR051818">
    <property type="entry name" value="TPP_dependent_decarboxylase"/>
</dbReference>
<dbReference type="InterPro" id="IPR029061">
    <property type="entry name" value="THDP-binding"/>
</dbReference>
<sequence length="180" mass="20133">MIRRDAIENIMEYIDDEIVVCNIGFPSKELYDVKDRDENFYMIGSMGLVSSIALGLAIAKKDKEVVVIDGDGAFLMNLNSIITTFVEKPDNLTWIVIDNGAYGSTGNQETYANDIDLLKIAKSVGFEDAYEFENIDLKEVISNKKCSFIRYSVEPGNSPAPVIPLSPEEIKERFMEAISK</sequence>
<evidence type="ECO:0000256" key="5">
    <source>
        <dbReference type="ARBA" id="ARBA00037914"/>
    </source>
</evidence>
<feature type="domain" description="Thiamine pyrophosphate enzyme TPP-binding" evidence="9">
    <location>
        <begin position="41"/>
        <end position="140"/>
    </location>
</feature>
<name>A0A2U1S8H4_9EURY</name>
<dbReference type="InterPro" id="IPR022494">
    <property type="entry name" value="Sulfopyruvate_deCO2ase_bsu"/>
</dbReference>
<dbReference type="NCBIfam" id="TIGR03846">
    <property type="entry name" value="sulfopy_beta"/>
    <property type="match status" value="1"/>
</dbReference>
<accession>A0A2U1S8H4</accession>
<dbReference type="PANTHER" id="PTHR42818:SF1">
    <property type="entry name" value="SULFOPYRUVATE DECARBOXYLASE"/>
    <property type="match status" value="1"/>
</dbReference>
<evidence type="ECO:0000256" key="4">
    <source>
        <dbReference type="ARBA" id="ARBA00037396"/>
    </source>
</evidence>
<organism evidence="10 11">
    <name type="scientific">Methanobrevibacter woesei</name>
    <dbReference type="NCBI Taxonomy" id="190976"/>
    <lineage>
        <taxon>Archaea</taxon>
        <taxon>Methanobacteriati</taxon>
        <taxon>Methanobacteriota</taxon>
        <taxon>Methanomada group</taxon>
        <taxon>Methanobacteria</taxon>
        <taxon>Methanobacteriales</taxon>
        <taxon>Methanobacteriaceae</taxon>
        <taxon>Methanobrevibacter</taxon>
    </lineage>
</organism>
<keyword evidence="3" id="KW-0456">Lyase</keyword>
<evidence type="ECO:0000256" key="8">
    <source>
        <dbReference type="ARBA" id="ARBA00048551"/>
    </source>
</evidence>
<dbReference type="OrthoDB" id="77140at2157"/>
<reference evidence="10 11" key="1">
    <citation type="submission" date="2017-03" db="EMBL/GenBank/DDBJ databases">
        <title>Genome sequence of Methanobrevibacter wosei.</title>
        <authorList>
            <person name="Poehlein A."/>
            <person name="Seedorf H."/>
            <person name="Daniel R."/>
        </authorList>
    </citation>
    <scope>NUCLEOTIDE SEQUENCE [LARGE SCALE GENOMIC DNA]</scope>
    <source>
        <strain evidence="10 11">DSM 11979</strain>
    </source>
</reference>
<comment type="pathway">
    <text evidence="5">Cofactor biosynthesis; coenzyme M biosynthesis; sulfoacetaldehyde from phosphoenolpyruvate and sulfite: step 4/4.</text>
</comment>
<dbReference type="PANTHER" id="PTHR42818">
    <property type="entry name" value="SULFOPYRUVATE DECARBOXYLASE SUBUNIT ALPHA"/>
    <property type="match status" value="1"/>
</dbReference>
<dbReference type="Pfam" id="PF02775">
    <property type="entry name" value="TPP_enzyme_C"/>
    <property type="match status" value="1"/>
</dbReference>
<dbReference type="CDD" id="cd03372">
    <property type="entry name" value="TPP_ComE"/>
    <property type="match status" value="1"/>
</dbReference>
<dbReference type="EMBL" id="MZGU01000004">
    <property type="protein sequence ID" value="PWB86288.1"/>
    <property type="molecule type" value="Genomic_DNA"/>
</dbReference>
<evidence type="ECO:0000256" key="6">
    <source>
        <dbReference type="ARBA" id="ARBA00038733"/>
    </source>
</evidence>